<dbReference type="EMBL" id="BMAW01045410">
    <property type="protein sequence ID" value="GFS49828.1"/>
    <property type="molecule type" value="Genomic_DNA"/>
</dbReference>
<protein>
    <submittedName>
        <fullName evidence="1">Uncharacterized protein</fullName>
    </submittedName>
</protein>
<reference evidence="1" key="1">
    <citation type="submission" date="2020-08" db="EMBL/GenBank/DDBJ databases">
        <title>Multicomponent nature underlies the extraordinary mechanical properties of spider dragline silk.</title>
        <authorList>
            <person name="Kono N."/>
            <person name="Nakamura H."/>
            <person name="Mori M."/>
            <person name="Yoshida Y."/>
            <person name="Ohtoshi R."/>
            <person name="Malay A.D."/>
            <person name="Moran D.A.P."/>
            <person name="Tomita M."/>
            <person name="Numata K."/>
            <person name="Arakawa K."/>
        </authorList>
    </citation>
    <scope>NUCLEOTIDE SEQUENCE</scope>
</reference>
<dbReference type="AlphaFoldDB" id="A0A8X6IMW9"/>
<comment type="caution">
    <text evidence="1">The sequence shown here is derived from an EMBL/GenBank/DDBJ whole genome shotgun (WGS) entry which is preliminary data.</text>
</comment>
<proteinExistence type="predicted"/>
<name>A0A8X6IMW9_NEPPI</name>
<dbReference type="Proteomes" id="UP000887013">
    <property type="component" value="Unassembled WGS sequence"/>
</dbReference>
<sequence length="101" mass="11119">MRKSLQTSTAKHRLVHLTQNYCLPKAMPIVSTDSNLFGLGISERTATTGKGRCSEEESATRNVPRVVQCPFKTPCNGTACRVVISEWVSEIVLVCPWILAV</sequence>
<evidence type="ECO:0000313" key="2">
    <source>
        <dbReference type="Proteomes" id="UP000887013"/>
    </source>
</evidence>
<evidence type="ECO:0000313" key="1">
    <source>
        <dbReference type="EMBL" id="GFS49828.1"/>
    </source>
</evidence>
<organism evidence="1 2">
    <name type="scientific">Nephila pilipes</name>
    <name type="common">Giant wood spider</name>
    <name type="synonym">Nephila maculata</name>
    <dbReference type="NCBI Taxonomy" id="299642"/>
    <lineage>
        <taxon>Eukaryota</taxon>
        <taxon>Metazoa</taxon>
        <taxon>Ecdysozoa</taxon>
        <taxon>Arthropoda</taxon>
        <taxon>Chelicerata</taxon>
        <taxon>Arachnida</taxon>
        <taxon>Araneae</taxon>
        <taxon>Araneomorphae</taxon>
        <taxon>Entelegynae</taxon>
        <taxon>Araneoidea</taxon>
        <taxon>Nephilidae</taxon>
        <taxon>Nephila</taxon>
    </lineage>
</organism>
<gene>
    <name evidence="1" type="ORF">NPIL_51851</name>
</gene>
<keyword evidence="2" id="KW-1185">Reference proteome</keyword>
<accession>A0A8X6IMW9</accession>